<gene>
    <name evidence="3" type="ORF">CPELLU_LOCUS7899</name>
</gene>
<evidence type="ECO:0000313" key="4">
    <source>
        <dbReference type="Proteomes" id="UP000789759"/>
    </source>
</evidence>
<name>A0A9N9GM55_9GLOM</name>
<proteinExistence type="predicted"/>
<dbReference type="Proteomes" id="UP000789759">
    <property type="component" value="Unassembled WGS sequence"/>
</dbReference>
<dbReference type="InterPro" id="IPR050300">
    <property type="entry name" value="GDXG_lipolytic_enzyme"/>
</dbReference>
<dbReference type="Pfam" id="PF07859">
    <property type="entry name" value="Abhydrolase_3"/>
    <property type="match status" value="1"/>
</dbReference>
<dbReference type="SUPFAM" id="SSF53474">
    <property type="entry name" value="alpha/beta-Hydrolases"/>
    <property type="match status" value="1"/>
</dbReference>
<dbReference type="PANTHER" id="PTHR48081:SF8">
    <property type="entry name" value="ALPHA_BETA HYDROLASE FOLD-3 DOMAIN-CONTAINING PROTEIN-RELATED"/>
    <property type="match status" value="1"/>
</dbReference>
<dbReference type="EMBL" id="CAJVQA010005427">
    <property type="protein sequence ID" value="CAG8620531.1"/>
    <property type="molecule type" value="Genomic_DNA"/>
</dbReference>
<accession>A0A9N9GM55</accession>
<organism evidence="3 4">
    <name type="scientific">Cetraspora pellucida</name>
    <dbReference type="NCBI Taxonomy" id="1433469"/>
    <lineage>
        <taxon>Eukaryota</taxon>
        <taxon>Fungi</taxon>
        <taxon>Fungi incertae sedis</taxon>
        <taxon>Mucoromycota</taxon>
        <taxon>Glomeromycotina</taxon>
        <taxon>Glomeromycetes</taxon>
        <taxon>Diversisporales</taxon>
        <taxon>Gigasporaceae</taxon>
        <taxon>Cetraspora</taxon>
    </lineage>
</organism>
<feature type="domain" description="Alpha/beta hydrolase fold-3" evidence="2">
    <location>
        <begin position="102"/>
        <end position="210"/>
    </location>
</feature>
<dbReference type="PANTHER" id="PTHR48081">
    <property type="entry name" value="AB HYDROLASE SUPERFAMILY PROTEIN C4A8.06C"/>
    <property type="match status" value="1"/>
</dbReference>
<comment type="caution">
    <text evidence="3">The sequence shown here is derived from an EMBL/GenBank/DDBJ whole genome shotgun (WGS) entry which is preliminary data.</text>
</comment>
<keyword evidence="4" id="KW-1185">Reference proteome</keyword>
<protein>
    <submittedName>
        <fullName evidence="3">12399_t:CDS:1</fullName>
    </submittedName>
</protein>
<dbReference type="Gene3D" id="3.40.50.1820">
    <property type="entry name" value="alpha/beta hydrolase"/>
    <property type="match status" value="1"/>
</dbReference>
<reference evidence="3" key="1">
    <citation type="submission" date="2021-06" db="EMBL/GenBank/DDBJ databases">
        <authorList>
            <person name="Kallberg Y."/>
            <person name="Tangrot J."/>
            <person name="Rosling A."/>
        </authorList>
    </citation>
    <scope>NUCLEOTIDE SEQUENCE</scope>
    <source>
        <strain evidence="3">FL966</strain>
    </source>
</reference>
<evidence type="ECO:0000313" key="3">
    <source>
        <dbReference type="EMBL" id="CAG8620531.1"/>
    </source>
</evidence>
<feature type="non-terminal residue" evidence="3">
    <location>
        <position position="1"/>
    </location>
</feature>
<dbReference type="InterPro" id="IPR013094">
    <property type="entry name" value="AB_hydrolase_3"/>
</dbReference>
<evidence type="ECO:0000259" key="2">
    <source>
        <dbReference type="Pfam" id="PF07859"/>
    </source>
</evidence>
<dbReference type="InterPro" id="IPR029058">
    <property type="entry name" value="AB_hydrolase_fold"/>
</dbReference>
<dbReference type="OrthoDB" id="2420658at2759"/>
<evidence type="ECO:0000256" key="1">
    <source>
        <dbReference type="ARBA" id="ARBA00022801"/>
    </source>
</evidence>
<sequence length="210" mass="23439">MSQSSFSPQYYEILQQFQKYNDKSVAQVKEVSLSSIPAIPDNFIIDEIKLDEKYRIISKEYLEDGLKIYEDVIDEKWKDFNDDGLCGEWLKVKDREDTGRVVLYMFGGGYFAGSPKSSRLLTHRIAENAECSIFAINYRLCPEHQFPAPLCDALAAYLYLTNPGPEAGFKPIDPKQIVLAGSSAGGGLAVATALFIRDIGLPLPSGLVLW</sequence>
<keyword evidence="1" id="KW-0378">Hydrolase</keyword>
<dbReference type="GO" id="GO:0016787">
    <property type="term" value="F:hydrolase activity"/>
    <property type="evidence" value="ECO:0007669"/>
    <property type="project" value="UniProtKB-KW"/>
</dbReference>
<dbReference type="AlphaFoldDB" id="A0A9N9GM55"/>